<evidence type="ECO:0000256" key="1">
    <source>
        <dbReference type="SAM" id="Phobius"/>
    </source>
</evidence>
<keyword evidence="3" id="KW-1185">Reference proteome</keyword>
<proteinExistence type="predicted"/>
<dbReference type="Pfam" id="PF17272">
    <property type="entry name" value="DUF5337"/>
    <property type="match status" value="1"/>
</dbReference>
<evidence type="ECO:0000313" key="3">
    <source>
        <dbReference type="Proteomes" id="UP000318590"/>
    </source>
</evidence>
<keyword evidence="1" id="KW-1133">Transmembrane helix</keyword>
<keyword evidence="1" id="KW-0472">Membrane</keyword>
<comment type="caution">
    <text evidence="2">The sequence shown here is derived from an EMBL/GenBank/DDBJ whole genome shotgun (WGS) entry which is preliminary data.</text>
</comment>
<gene>
    <name evidence="2" type="ORF">FEV53_08455</name>
</gene>
<feature type="transmembrane region" description="Helical" evidence="1">
    <location>
        <begin position="55"/>
        <end position="78"/>
    </location>
</feature>
<evidence type="ECO:0008006" key="4">
    <source>
        <dbReference type="Google" id="ProtNLM"/>
    </source>
</evidence>
<sequence>MSFTVPTPAEYDQMSDDDLKIARQARNIGVVMAMTMIIWMAIQLIGASLGLPGQLVYVADAAALIAFVWALVATFRIWQKRRNQR</sequence>
<feature type="transmembrane region" description="Helical" evidence="1">
    <location>
        <begin position="28"/>
        <end position="49"/>
    </location>
</feature>
<dbReference type="AlphaFoldDB" id="A0A547Q565"/>
<organism evidence="2 3">
    <name type="scientific">Palleronia caenipelagi</name>
    <dbReference type="NCBI Taxonomy" id="2489174"/>
    <lineage>
        <taxon>Bacteria</taxon>
        <taxon>Pseudomonadati</taxon>
        <taxon>Pseudomonadota</taxon>
        <taxon>Alphaproteobacteria</taxon>
        <taxon>Rhodobacterales</taxon>
        <taxon>Roseobacteraceae</taxon>
        <taxon>Palleronia</taxon>
    </lineage>
</organism>
<keyword evidence="1" id="KW-0812">Transmembrane</keyword>
<name>A0A547Q565_9RHOB</name>
<dbReference type="EMBL" id="VFSV01000011">
    <property type="protein sequence ID" value="TRD21503.1"/>
    <property type="molecule type" value="Genomic_DNA"/>
</dbReference>
<accession>A0A547Q565</accession>
<protein>
    <recommendedName>
        <fullName evidence="4">DUF5337 domain-containing protein</fullName>
    </recommendedName>
</protein>
<reference evidence="2 3" key="1">
    <citation type="submission" date="2019-06" db="EMBL/GenBank/DDBJ databases">
        <title>Paenimaribius caenipelagi gen. nov., sp. nov., isolated from a tidal flat.</title>
        <authorList>
            <person name="Yoon J.-H."/>
        </authorList>
    </citation>
    <scope>NUCLEOTIDE SEQUENCE [LARGE SCALE GENOMIC DNA]</scope>
    <source>
        <strain evidence="2 3">JBTF-M29</strain>
    </source>
</reference>
<dbReference type="InterPro" id="IPR020308">
    <property type="entry name" value="Uncharacterised_Ynq1"/>
</dbReference>
<dbReference type="Proteomes" id="UP000318590">
    <property type="component" value="Unassembled WGS sequence"/>
</dbReference>
<evidence type="ECO:0000313" key="2">
    <source>
        <dbReference type="EMBL" id="TRD21503.1"/>
    </source>
</evidence>